<dbReference type="KEGG" id="vg:40075839"/>
<name>A0A1U9WQL0_9CAUD</name>
<keyword evidence="2" id="KW-1185">Reference proteome</keyword>
<accession>A0A1U9WQL0</accession>
<evidence type="ECO:0000313" key="1">
    <source>
        <dbReference type="EMBL" id="AQY55049.1"/>
    </source>
</evidence>
<evidence type="ECO:0000313" key="2">
    <source>
        <dbReference type="Proteomes" id="UP000225660"/>
    </source>
</evidence>
<dbReference type="RefSeq" id="YP_009600077.1">
    <property type="nucleotide sequence ID" value="NC_041918.2"/>
</dbReference>
<dbReference type="Proteomes" id="UP000225660">
    <property type="component" value="Segment"/>
</dbReference>
<dbReference type="EMBL" id="KY565347">
    <property type="protein sequence ID" value="AQY55049.1"/>
    <property type="molecule type" value="Genomic_DNA"/>
</dbReference>
<dbReference type="GeneID" id="40075839"/>
<protein>
    <submittedName>
        <fullName evidence="1">Uncharacterized protein</fullName>
    </submittedName>
</protein>
<proteinExistence type="predicted"/>
<sequence length="84" mass="9815">MEIKTLPIKWSVPTNYITGVVIETRTMIYVIRKNGSDEFQVDRMDKNHKWNRYWTIDRFTMKGSAGLPKAVIEAIQTIKEKGIL</sequence>
<organism evidence="1 2">
    <name type="scientific">Geobacillus phage TP-84</name>
    <dbReference type="NCBI Taxonomy" id="1965361"/>
    <lineage>
        <taxon>Viruses</taxon>
        <taxon>Duplodnaviria</taxon>
        <taxon>Heunggongvirae</taxon>
        <taxon>Uroviricota</taxon>
        <taxon>Caudoviricetes</taxon>
        <taxon>Saundersvirus</taxon>
        <taxon>Saundersvirus Tp84</taxon>
    </lineage>
</organism>
<reference evidence="1" key="1">
    <citation type="submission" date="2017-10" db="EMBL/GenBank/DDBJ databases">
        <title>Sequence, genome organization and annotation of the thermophilic 47,7-kb bacterophage TO-84 that infects Geobacillus stearothermophilus.</title>
        <authorList>
            <person name="Skowron P.M."/>
            <person name="Kropinski A."/>
            <person name="Los M."/>
        </authorList>
    </citation>
    <scope>NUCLEOTIDE SEQUENCE [LARGE SCALE GENOMIC DNA]</scope>
</reference>